<comment type="function">
    <text evidence="4">Exhibits 3'-exonuclease activities and apurinic/apyrimidinic (AP) endonuclease (in vitro). Show preferential AP endonuclease activity on double-stranded DNA substrates and 3'- exonuclease activity on single-stranded DNA.</text>
</comment>
<dbReference type="AlphaFoldDB" id="A0A8R1V4V9"/>
<reference evidence="7" key="1">
    <citation type="journal article" date="2008" name="Nat. Genet.">
        <title>The Pristionchus pacificus genome provides a unique perspective on nematode lifestyle and parasitism.</title>
        <authorList>
            <person name="Dieterich C."/>
            <person name="Clifton S.W."/>
            <person name="Schuster L.N."/>
            <person name="Chinwalla A."/>
            <person name="Delehaunty K."/>
            <person name="Dinkelacker I."/>
            <person name="Fulton L."/>
            <person name="Fulton R."/>
            <person name="Godfrey J."/>
            <person name="Minx P."/>
            <person name="Mitreva M."/>
            <person name="Roeseler W."/>
            <person name="Tian H."/>
            <person name="Witte H."/>
            <person name="Yang S.P."/>
            <person name="Wilson R.K."/>
            <person name="Sommer R.J."/>
        </authorList>
    </citation>
    <scope>NUCLEOTIDE SEQUENCE [LARGE SCALE GENOMIC DNA]</scope>
    <source>
        <strain evidence="7">PS312</strain>
    </source>
</reference>
<evidence type="ECO:0000256" key="3">
    <source>
        <dbReference type="ARBA" id="ARBA00022801"/>
    </source>
</evidence>
<dbReference type="GO" id="GO:0046872">
    <property type="term" value="F:metal ion binding"/>
    <property type="evidence" value="ECO:0007669"/>
    <property type="project" value="UniProtKB-KW"/>
</dbReference>
<feature type="binding site" evidence="5">
    <location>
        <position position="163"/>
    </location>
    <ligand>
        <name>a divalent metal cation</name>
        <dbReference type="ChEBI" id="CHEBI:60240"/>
        <label>2</label>
    </ligand>
</feature>
<dbReference type="PANTHER" id="PTHR46317">
    <property type="entry name" value="HYDROLASE OF PHP SUPERFAMILY-RELATED PROTEIN"/>
    <property type="match status" value="1"/>
</dbReference>
<feature type="binding site" evidence="5">
    <location>
        <position position="211"/>
    </location>
    <ligand>
        <name>a divalent metal cation</name>
        <dbReference type="ChEBI" id="CHEBI:60240"/>
        <label>1</label>
    </ligand>
</feature>
<reference evidence="6" key="2">
    <citation type="submission" date="2022-06" db="UniProtKB">
        <authorList>
            <consortium name="EnsemblMetazoa"/>
        </authorList>
    </citation>
    <scope>IDENTIFICATION</scope>
    <source>
        <strain evidence="6">PS312</strain>
    </source>
</reference>
<evidence type="ECO:0000313" key="6">
    <source>
        <dbReference type="EnsemblMetazoa" id="PPA46706.1"/>
    </source>
</evidence>
<name>A0A8R1V4V9_PRIPA</name>
<evidence type="ECO:0000256" key="4">
    <source>
        <dbReference type="ARBA" id="ARBA00093287"/>
    </source>
</evidence>
<feature type="binding site" evidence="5">
    <location>
        <position position="10"/>
    </location>
    <ligand>
        <name>a divalent metal cation</name>
        <dbReference type="ChEBI" id="CHEBI:60240"/>
        <label>1</label>
    </ligand>
</feature>
<accession>A0A8R1V4V9</accession>
<keyword evidence="3" id="KW-0378">Hydrolase</keyword>
<comment type="similarity">
    <text evidence="1">Belongs to the metallo-dependent hydrolases superfamily. TatD-type hydrolase family.</text>
</comment>
<dbReference type="OrthoDB" id="413993at2759"/>
<dbReference type="CDD" id="cd01310">
    <property type="entry name" value="TatD_DNAse"/>
    <property type="match status" value="1"/>
</dbReference>
<gene>
    <name evidence="6" type="primary">WBGene00304485</name>
</gene>
<proteinExistence type="inferred from homology"/>
<dbReference type="Proteomes" id="UP000005239">
    <property type="component" value="Unassembled WGS sequence"/>
</dbReference>
<evidence type="ECO:0000313" key="7">
    <source>
        <dbReference type="Proteomes" id="UP000005239"/>
    </source>
</evidence>
<keyword evidence="7" id="KW-1185">Reference proteome</keyword>
<keyword evidence="2 5" id="KW-0479">Metal-binding</keyword>
<organism evidence="6 7">
    <name type="scientific">Pristionchus pacificus</name>
    <name type="common">Parasitic nematode worm</name>
    <dbReference type="NCBI Taxonomy" id="54126"/>
    <lineage>
        <taxon>Eukaryota</taxon>
        <taxon>Metazoa</taxon>
        <taxon>Ecdysozoa</taxon>
        <taxon>Nematoda</taxon>
        <taxon>Chromadorea</taxon>
        <taxon>Rhabditida</taxon>
        <taxon>Rhabditina</taxon>
        <taxon>Diplogasteromorpha</taxon>
        <taxon>Diplogasteroidea</taxon>
        <taxon>Neodiplogasteridae</taxon>
        <taxon>Pristionchus</taxon>
    </lineage>
</organism>
<dbReference type="GO" id="GO:0016788">
    <property type="term" value="F:hydrolase activity, acting on ester bonds"/>
    <property type="evidence" value="ECO:0007669"/>
    <property type="project" value="InterPro"/>
</dbReference>
<feature type="binding site" evidence="5">
    <location>
        <position position="101"/>
    </location>
    <ligand>
        <name>a divalent metal cation</name>
        <dbReference type="ChEBI" id="CHEBI:60240"/>
        <label>1</label>
    </ligand>
</feature>
<dbReference type="PIRSF" id="PIRSF005902">
    <property type="entry name" value="DNase_TatD"/>
    <property type="match status" value="1"/>
</dbReference>
<dbReference type="Gene3D" id="3.20.20.140">
    <property type="entry name" value="Metal-dependent hydrolases"/>
    <property type="match status" value="1"/>
</dbReference>
<dbReference type="InterPro" id="IPR001130">
    <property type="entry name" value="TatD-like"/>
</dbReference>
<evidence type="ECO:0000256" key="2">
    <source>
        <dbReference type="ARBA" id="ARBA00022723"/>
    </source>
</evidence>
<dbReference type="InterPro" id="IPR032466">
    <property type="entry name" value="Metal_Hydrolase"/>
</dbReference>
<evidence type="ECO:0000256" key="1">
    <source>
        <dbReference type="ARBA" id="ARBA00009275"/>
    </source>
</evidence>
<sequence length="259" mass="29032">YLNTEMIDSHCHLSDNSFKEDVDKVIEKAIEFGVIQMIVVCEYADQAVKVIELSERWKGNIIPSIGVHPIQKRNKSVQIKHFDLIEPLIRKYSGKIGCIGEIGLDFSPRYKLTEEQKSVQIEVFKRQLDMARELNLAVNIHSRCASTETLSILSSYCLPILLHAFDGKEDAIKQAIQMGCYLSIPPAFTLSDQGKLLISLCPLSQLLLESDSPALGVEKGRNEPSSLSLSANFISRIKGIPLQDVYDISTHNAKTLFRL</sequence>
<feature type="binding site" evidence="5">
    <location>
        <position position="141"/>
    </location>
    <ligand>
        <name>a divalent metal cation</name>
        <dbReference type="ChEBI" id="CHEBI:60240"/>
        <label>2</label>
    </ligand>
</feature>
<dbReference type="Pfam" id="PF01026">
    <property type="entry name" value="TatD_DNase"/>
    <property type="match status" value="1"/>
</dbReference>
<evidence type="ECO:0000256" key="5">
    <source>
        <dbReference type="PIRSR" id="PIRSR005902-1"/>
    </source>
</evidence>
<dbReference type="PANTHER" id="PTHR46317:SF1">
    <property type="entry name" value="HYDROLASE, TATD FAMILY"/>
    <property type="match status" value="1"/>
</dbReference>
<feature type="binding site" evidence="5">
    <location>
        <position position="12"/>
    </location>
    <ligand>
        <name>a divalent metal cation</name>
        <dbReference type="ChEBI" id="CHEBI:60240"/>
        <label>1</label>
    </ligand>
</feature>
<protein>
    <submittedName>
        <fullName evidence="6">Uncharacterized protein</fullName>
    </submittedName>
</protein>
<dbReference type="SUPFAM" id="SSF51556">
    <property type="entry name" value="Metallo-dependent hydrolases"/>
    <property type="match status" value="1"/>
</dbReference>
<dbReference type="EnsemblMetazoa" id="PPA46706.1">
    <property type="protein sequence ID" value="PPA46706.1"/>
    <property type="gene ID" value="WBGene00304485"/>
</dbReference>